<name>A0A9D1IT28_9CLOT</name>
<evidence type="ECO:0000256" key="5">
    <source>
        <dbReference type="ARBA" id="ARBA00022801"/>
    </source>
</evidence>
<evidence type="ECO:0000259" key="9">
    <source>
        <dbReference type="Pfam" id="PF02811"/>
    </source>
</evidence>
<comment type="catalytic activity">
    <reaction evidence="7 8">
        <text>L-histidinol phosphate + H2O = L-histidinol + phosphate</text>
        <dbReference type="Rhea" id="RHEA:14465"/>
        <dbReference type="ChEBI" id="CHEBI:15377"/>
        <dbReference type="ChEBI" id="CHEBI:43474"/>
        <dbReference type="ChEBI" id="CHEBI:57699"/>
        <dbReference type="ChEBI" id="CHEBI:57980"/>
        <dbReference type="EC" id="3.1.3.15"/>
    </reaction>
</comment>
<dbReference type="Pfam" id="PF02811">
    <property type="entry name" value="PHP"/>
    <property type="match status" value="1"/>
</dbReference>
<evidence type="ECO:0000256" key="4">
    <source>
        <dbReference type="ARBA" id="ARBA00022605"/>
    </source>
</evidence>
<evidence type="ECO:0000313" key="11">
    <source>
        <dbReference type="Proteomes" id="UP000824073"/>
    </source>
</evidence>
<dbReference type="EC" id="3.1.3.15" evidence="3 8"/>
<organism evidence="10 11">
    <name type="scientific">Candidatus Ventrousia excrementavium</name>
    <dbReference type="NCBI Taxonomy" id="2840961"/>
    <lineage>
        <taxon>Bacteria</taxon>
        <taxon>Bacillati</taxon>
        <taxon>Bacillota</taxon>
        <taxon>Clostridia</taxon>
        <taxon>Eubacteriales</taxon>
        <taxon>Clostridiaceae</taxon>
        <taxon>Clostridiaceae incertae sedis</taxon>
        <taxon>Candidatus Ventrousia</taxon>
    </lineage>
</organism>
<dbReference type="InterPro" id="IPR010140">
    <property type="entry name" value="Histidinol_P_phosphatase_HisJ"/>
</dbReference>
<dbReference type="AlphaFoldDB" id="A0A9D1IT28"/>
<dbReference type="Proteomes" id="UP000824073">
    <property type="component" value="Unassembled WGS sequence"/>
</dbReference>
<dbReference type="PANTHER" id="PTHR21039:SF0">
    <property type="entry name" value="HISTIDINOL-PHOSPHATASE"/>
    <property type="match status" value="1"/>
</dbReference>
<protein>
    <recommendedName>
        <fullName evidence="3 8">Histidinol-phosphatase</fullName>
        <shortName evidence="8">HolPase</shortName>
        <ecNumber evidence="3 8">3.1.3.15</ecNumber>
    </recommendedName>
</protein>
<dbReference type="PANTHER" id="PTHR21039">
    <property type="entry name" value="HISTIDINOL PHOSPHATASE-RELATED"/>
    <property type="match status" value="1"/>
</dbReference>
<dbReference type="SUPFAM" id="SSF89550">
    <property type="entry name" value="PHP domain-like"/>
    <property type="match status" value="1"/>
</dbReference>
<evidence type="ECO:0000256" key="2">
    <source>
        <dbReference type="ARBA" id="ARBA00009152"/>
    </source>
</evidence>
<dbReference type="Gene3D" id="3.20.20.140">
    <property type="entry name" value="Metal-dependent hydrolases"/>
    <property type="match status" value="1"/>
</dbReference>
<dbReference type="CDD" id="cd12110">
    <property type="entry name" value="PHP_HisPPase_Hisj_like"/>
    <property type="match status" value="1"/>
</dbReference>
<evidence type="ECO:0000313" key="10">
    <source>
        <dbReference type="EMBL" id="HIU42843.1"/>
    </source>
</evidence>
<dbReference type="NCBIfam" id="TIGR01856">
    <property type="entry name" value="hisJ_fam"/>
    <property type="match status" value="1"/>
</dbReference>
<gene>
    <name evidence="10" type="ORF">IAB67_00920</name>
</gene>
<keyword evidence="5 8" id="KW-0378">Hydrolase</keyword>
<evidence type="ECO:0000256" key="6">
    <source>
        <dbReference type="ARBA" id="ARBA00023102"/>
    </source>
</evidence>
<keyword evidence="4 8" id="KW-0028">Amino-acid biosynthesis</keyword>
<dbReference type="GO" id="GO:0000105">
    <property type="term" value="P:L-histidine biosynthetic process"/>
    <property type="evidence" value="ECO:0007669"/>
    <property type="project" value="UniProtKB-UniRule"/>
</dbReference>
<evidence type="ECO:0000256" key="7">
    <source>
        <dbReference type="ARBA" id="ARBA00049158"/>
    </source>
</evidence>
<proteinExistence type="inferred from homology"/>
<dbReference type="GO" id="GO:0004401">
    <property type="term" value="F:histidinol-phosphatase activity"/>
    <property type="evidence" value="ECO:0007669"/>
    <property type="project" value="UniProtKB-UniRule"/>
</dbReference>
<reference evidence="10" key="1">
    <citation type="submission" date="2020-10" db="EMBL/GenBank/DDBJ databases">
        <authorList>
            <person name="Gilroy R."/>
        </authorList>
    </citation>
    <scope>NUCLEOTIDE SEQUENCE</scope>
    <source>
        <strain evidence="10">CHK191-8634</strain>
    </source>
</reference>
<dbReference type="InterPro" id="IPR004013">
    <property type="entry name" value="PHP_dom"/>
</dbReference>
<evidence type="ECO:0000256" key="1">
    <source>
        <dbReference type="ARBA" id="ARBA00004970"/>
    </source>
</evidence>
<dbReference type="GO" id="GO:0005737">
    <property type="term" value="C:cytoplasm"/>
    <property type="evidence" value="ECO:0007669"/>
    <property type="project" value="TreeGrafter"/>
</dbReference>
<comment type="pathway">
    <text evidence="1 8">Amino-acid biosynthesis; L-histidine biosynthesis; L-histidine from 5-phospho-alpha-D-ribose 1-diphosphate: step 8/9.</text>
</comment>
<comment type="similarity">
    <text evidence="2 8">Belongs to the PHP hydrolase family. HisK subfamily.</text>
</comment>
<feature type="domain" description="PHP" evidence="9">
    <location>
        <begin position="5"/>
        <end position="196"/>
    </location>
</feature>
<sequence length="266" mass="28993">MFCSLHTHSLFCDGTCSLEEMARAAADAGLVSFGFSGHAPAVYDYAAMSDADAENYLVEIARLKKKFAGRLELYTGMENDALHPFDRSRLDYCIGSVHFIRDDAGVIHCIEGRPEAFAGAVQAMGSVQAVVDRYCETVQQHLLTCKPDIAGHLDIIARPNADGSLFDVQSDWYRRAEERLAEAAAQSGCIVEVNTSGLRTARQEPFPSRRVLSLLRQADIPVIITADAHRASDVAAGFDQAAALLRSLGFQSAMILQHGRYIPEGL</sequence>
<evidence type="ECO:0000256" key="8">
    <source>
        <dbReference type="RuleBase" id="RU366003"/>
    </source>
</evidence>
<dbReference type="EMBL" id="DVMR01000011">
    <property type="protein sequence ID" value="HIU42843.1"/>
    <property type="molecule type" value="Genomic_DNA"/>
</dbReference>
<keyword evidence="6 8" id="KW-0368">Histidine biosynthesis</keyword>
<dbReference type="InterPro" id="IPR016195">
    <property type="entry name" value="Pol/histidinol_Pase-like"/>
</dbReference>
<accession>A0A9D1IT28</accession>
<reference evidence="10" key="2">
    <citation type="journal article" date="2021" name="PeerJ">
        <title>Extensive microbial diversity within the chicken gut microbiome revealed by metagenomics and culture.</title>
        <authorList>
            <person name="Gilroy R."/>
            <person name="Ravi A."/>
            <person name="Getino M."/>
            <person name="Pursley I."/>
            <person name="Horton D.L."/>
            <person name="Alikhan N.F."/>
            <person name="Baker D."/>
            <person name="Gharbi K."/>
            <person name="Hall N."/>
            <person name="Watson M."/>
            <person name="Adriaenssens E.M."/>
            <person name="Foster-Nyarko E."/>
            <person name="Jarju S."/>
            <person name="Secka A."/>
            <person name="Antonio M."/>
            <person name="Oren A."/>
            <person name="Chaudhuri R.R."/>
            <person name="La Ragione R."/>
            <person name="Hildebrand F."/>
            <person name="Pallen M.J."/>
        </authorList>
    </citation>
    <scope>NUCLEOTIDE SEQUENCE</scope>
    <source>
        <strain evidence="10">CHK191-8634</strain>
    </source>
</reference>
<comment type="caution">
    <text evidence="10">The sequence shown here is derived from an EMBL/GenBank/DDBJ whole genome shotgun (WGS) entry which is preliminary data.</text>
</comment>
<evidence type="ECO:0000256" key="3">
    <source>
        <dbReference type="ARBA" id="ARBA00013085"/>
    </source>
</evidence>